<feature type="signal peptide" evidence="3">
    <location>
        <begin position="1"/>
        <end position="26"/>
    </location>
</feature>
<feature type="region of interest" description="Disordered" evidence="1">
    <location>
        <begin position="300"/>
        <end position="507"/>
    </location>
</feature>
<feature type="compositionally biased region" description="Polar residues" evidence="1">
    <location>
        <begin position="393"/>
        <end position="411"/>
    </location>
</feature>
<organism evidence="4 5">
    <name type="scientific">Lomentospora prolificans</name>
    <dbReference type="NCBI Taxonomy" id="41688"/>
    <lineage>
        <taxon>Eukaryota</taxon>
        <taxon>Fungi</taxon>
        <taxon>Dikarya</taxon>
        <taxon>Ascomycota</taxon>
        <taxon>Pezizomycotina</taxon>
        <taxon>Sordariomycetes</taxon>
        <taxon>Hypocreomycetidae</taxon>
        <taxon>Microascales</taxon>
        <taxon>Microascaceae</taxon>
        <taxon>Lomentospora</taxon>
    </lineage>
</organism>
<dbReference type="OrthoDB" id="5426678at2759"/>
<dbReference type="VEuPathDB" id="FungiDB:jhhlp_006604"/>
<dbReference type="InParanoid" id="A0A2N3N6J0"/>
<accession>A0A2N3N6J0</accession>
<proteinExistence type="predicted"/>
<feature type="transmembrane region" description="Helical" evidence="2">
    <location>
        <begin position="239"/>
        <end position="260"/>
    </location>
</feature>
<evidence type="ECO:0000256" key="1">
    <source>
        <dbReference type="SAM" id="MobiDB-lite"/>
    </source>
</evidence>
<keyword evidence="3" id="KW-0732">Signal</keyword>
<feature type="compositionally biased region" description="Basic and acidic residues" evidence="1">
    <location>
        <begin position="267"/>
        <end position="276"/>
    </location>
</feature>
<evidence type="ECO:0000313" key="4">
    <source>
        <dbReference type="EMBL" id="PKS07992.1"/>
    </source>
</evidence>
<name>A0A2N3N6J0_9PEZI</name>
<dbReference type="Proteomes" id="UP000233524">
    <property type="component" value="Unassembled WGS sequence"/>
</dbReference>
<sequence length="507" mass="54884">MASLRLSPSLFLSFLLFLVCFRPVLSLEVTPGSPCASICMDLETGDPFSPDSSSTNATDIVCQDSKFASDAVGIKYKSCMECLQKSQKTNGTESDIFWLIYNLRYALGTCLYGFEDKDKVINSPCVINWACEPLKDAILDGNLDPESDTLGYCTASNSAFFGKTLKSCVACLKSSDDETYLGNFMVALQVGCTQKPAAGSTLGISGSPFTRSALEVTDPNSEENEEEGASPNSLTTGTIVGIAIGAALFVFGGFALWFVYRRKKRSMSKDQDHNGGAEDPNSRSSSRTMISYAQPWAAPEYKASHSNSSSRASNYADQYGEKDEAPRAKRTINSNNNNNTSRTQQFSHNYNHSRSFSGQNSLAPTHPAYVPHDSRSSVTPSPQPSQGHPGLYNPNTSSSHPLRNQVQNFSRMHSREPSVDSRSSTPQPPATEQTTAPHSNATALPEGFLMPPPPPRAAKVPSIAAPSIGRTKGPKKYTPPTINIEAATVNESSSSKPRYQRVDPPNY</sequence>
<evidence type="ECO:0008006" key="6">
    <source>
        <dbReference type="Google" id="ProtNLM"/>
    </source>
</evidence>
<gene>
    <name evidence="4" type="ORF">jhhlp_006604</name>
</gene>
<evidence type="ECO:0000313" key="5">
    <source>
        <dbReference type="Proteomes" id="UP000233524"/>
    </source>
</evidence>
<reference evidence="4 5" key="1">
    <citation type="journal article" date="2017" name="G3 (Bethesda)">
        <title>First Draft Genome Sequence of the Pathogenic Fungus Lomentospora prolificans (Formerly Scedosporium prolificans).</title>
        <authorList>
            <person name="Luo R."/>
            <person name="Zimin A."/>
            <person name="Workman R."/>
            <person name="Fan Y."/>
            <person name="Pertea G."/>
            <person name="Grossman N."/>
            <person name="Wear M.P."/>
            <person name="Jia B."/>
            <person name="Miller H."/>
            <person name="Casadevall A."/>
            <person name="Timp W."/>
            <person name="Zhang S.X."/>
            <person name="Salzberg S.L."/>
        </authorList>
    </citation>
    <scope>NUCLEOTIDE SEQUENCE [LARGE SCALE GENOMIC DNA]</scope>
    <source>
        <strain evidence="4 5">JHH-5317</strain>
    </source>
</reference>
<feature type="compositionally biased region" description="Low complexity" evidence="1">
    <location>
        <begin position="304"/>
        <end position="314"/>
    </location>
</feature>
<dbReference type="AlphaFoldDB" id="A0A2N3N6J0"/>
<feature type="compositionally biased region" description="Polar residues" evidence="1">
    <location>
        <begin position="376"/>
        <end position="386"/>
    </location>
</feature>
<keyword evidence="2" id="KW-0812">Transmembrane</keyword>
<keyword evidence="5" id="KW-1185">Reference proteome</keyword>
<feature type="region of interest" description="Disordered" evidence="1">
    <location>
        <begin position="267"/>
        <end position="288"/>
    </location>
</feature>
<keyword evidence="2" id="KW-1133">Transmembrane helix</keyword>
<evidence type="ECO:0000256" key="2">
    <source>
        <dbReference type="SAM" id="Phobius"/>
    </source>
</evidence>
<feature type="chain" id="PRO_5014742637" description="LPXTG-domain-containing protein" evidence="3">
    <location>
        <begin position="27"/>
        <end position="507"/>
    </location>
</feature>
<evidence type="ECO:0000256" key="3">
    <source>
        <dbReference type="SAM" id="SignalP"/>
    </source>
</evidence>
<feature type="region of interest" description="Disordered" evidence="1">
    <location>
        <begin position="203"/>
        <end position="234"/>
    </location>
</feature>
<protein>
    <recommendedName>
        <fullName evidence="6">LPXTG-domain-containing protein</fullName>
    </recommendedName>
</protein>
<comment type="caution">
    <text evidence="4">The sequence shown here is derived from an EMBL/GenBank/DDBJ whole genome shotgun (WGS) entry which is preliminary data.</text>
</comment>
<dbReference type="EMBL" id="NLAX01000701">
    <property type="protein sequence ID" value="PKS07992.1"/>
    <property type="molecule type" value="Genomic_DNA"/>
</dbReference>
<feature type="compositionally biased region" description="Polar residues" evidence="1">
    <location>
        <begin position="340"/>
        <end position="363"/>
    </location>
</feature>
<keyword evidence="2" id="KW-0472">Membrane</keyword>